<dbReference type="EMBL" id="AKAU01000282">
    <property type="protein sequence ID" value="EIM94260.1"/>
    <property type="molecule type" value="Genomic_DNA"/>
</dbReference>
<keyword evidence="2" id="KW-1133">Transmembrane helix</keyword>
<accession>A0AAN1MLG1</accession>
<evidence type="ECO:0000313" key="4">
    <source>
        <dbReference type="EMBL" id="EIM94260.1"/>
    </source>
</evidence>
<keyword evidence="2" id="KW-0472">Membrane</keyword>
<feature type="transmembrane region" description="Helical" evidence="2">
    <location>
        <begin position="100"/>
        <end position="119"/>
    </location>
</feature>
<evidence type="ECO:0000256" key="1">
    <source>
        <dbReference type="SAM" id="MobiDB-lite"/>
    </source>
</evidence>
<organism evidence="3 6">
    <name type="scientific">Paraburkholderia hospita</name>
    <dbReference type="NCBI Taxonomy" id="169430"/>
    <lineage>
        <taxon>Bacteria</taxon>
        <taxon>Pseudomonadati</taxon>
        <taxon>Pseudomonadota</taxon>
        <taxon>Betaproteobacteria</taxon>
        <taxon>Burkholderiales</taxon>
        <taxon>Burkholderiaceae</taxon>
        <taxon>Paraburkholderia</taxon>
    </lineage>
</organism>
<dbReference type="AlphaFoldDB" id="A0AAN1MLG1"/>
<feature type="transmembrane region" description="Helical" evidence="2">
    <location>
        <begin position="51"/>
        <end position="70"/>
    </location>
</feature>
<evidence type="ECO:0000313" key="6">
    <source>
        <dbReference type="Proteomes" id="UP000236649"/>
    </source>
</evidence>
<evidence type="ECO:0000313" key="3">
    <source>
        <dbReference type="EMBL" id="AUT71364.1"/>
    </source>
</evidence>
<reference evidence="3 6" key="2">
    <citation type="submission" date="2018-01" db="EMBL/GenBank/DDBJ databases">
        <title>Species boundaries and ecological features among Paraburkholderia terrae DSMZ17804T, P. hospita DSMZ17164T and P. caribensis DSMZ13236T.</title>
        <authorList>
            <person name="Pratama A.A."/>
        </authorList>
    </citation>
    <scope>NUCLEOTIDE SEQUENCE [LARGE SCALE GENOMIC DNA]</scope>
    <source>
        <strain evidence="3 6">DSM 17164</strain>
    </source>
</reference>
<protein>
    <recommendedName>
        <fullName evidence="7">DUF308 domain-containing protein</fullName>
    </recommendedName>
</protein>
<name>A0AAN1MLG1_9BURK</name>
<sequence>MVRLAMILLGVDYLRVRWRELLMVGCLSVVLGVTIFCDALDGALWFPIMPFAALLLLEGVATVCVAWTGMGGQRTLRYVKGITFILSAALVLVGGEHGNFILSMIFGTLFLVDGALQMIAARVVRYRKWKIAAAGGGLEVAIAIFFYQPYPDHYAGTVAYCVAFGLLFGGWNMILLAMRVRRMAINPAVADEQPAGHATAAATTATTDTPAGQKRPLPDSFDGPPEPHEHVLTVHVWTPVGTVKAEARRQPIVDRYIAAVDRNGSISTGHAALETAEGIYISLYPAVEIERSPEEFSRILRATRDNDVPGLFQPDYATESAAWCPSTRQIRIRNYDPERLERFWAEYRRDTTYNLTYRNCSSTVAKALEAAIEGASVRAWGKRTGWKPFLRVATTPELWVAAQVRKRSATMAWTPGLTLDYARALSMLADPRPSGWVKMARLALQTMYASRQRWRAEKAAASNIYDTDAADGQDPGSEGRLEPPWQPVTDQHYPAKRPDAS</sequence>
<gene>
    <name evidence="3" type="ORF">C2L64_24115</name>
    <name evidence="4" type="ORF">WQE_44978</name>
</gene>
<dbReference type="RefSeq" id="WP_009770676.1">
    <property type="nucleotide sequence ID" value="NZ_AKAU01000282.1"/>
</dbReference>
<dbReference type="EMBL" id="CP026106">
    <property type="protein sequence ID" value="AUT71364.1"/>
    <property type="molecule type" value="Genomic_DNA"/>
</dbReference>
<evidence type="ECO:0008006" key="7">
    <source>
        <dbReference type="Google" id="ProtNLM"/>
    </source>
</evidence>
<feature type="transmembrane region" description="Helical" evidence="2">
    <location>
        <begin position="154"/>
        <end position="177"/>
    </location>
</feature>
<evidence type="ECO:0000313" key="5">
    <source>
        <dbReference type="Proteomes" id="UP000004980"/>
    </source>
</evidence>
<feature type="compositionally biased region" description="Low complexity" evidence="1">
    <location>
        <begin position="198"/>
        <end position="211"/>
    </location>
</feature>
<dbReference type="KEGG" id="phs:C2L64_24115"/>
<evidence type="ECO:0000256" key="2">
    <source>
        <dbReference type="SAM" id="Phobius"/>
    </source>
</evidence>
<dbReference type="Proteomes" id="UP000236649">
    <property type="component" value="Chromosome 2"/>
</dbReference>
<feature type="transmembrane region" description="Helical" evidence="2">
    <location>
        <begin position="77"/>
        <end position="94"/>
    </location>
</feature>
<keyword evidence="5" id="KW-1185">Reference proteome</keyword>
<dbReference type="Proteomes" id="UP000004980">
    <property type="component" value="Unassembled WGS sequence"/>
</dbReference>
<proteinExistence type="predicted"/>
<reference evidence="4 5" key="1">
    <citation type="journal article" date="2012" name="J. Bacteriol.">
        <title>Draft Genome Sequence of the Soil Bacterium Burkholderia terrae Strain BS001, Which Interacts with Fungal Surface Structures.</title>
        <authorList>
            <person name="Nazir R."/>
            <person name="Hansen M.A."/>
            <person name="Sorensen S."/>
            <person name="van Elsas J.D."/>
        </authorList>
    </citation>
    <scope>NUCLEOTIDE SEQUENCE [LARGE SCALE GENOMIC DNA]</scope>
    <source>
        <strain evidence="4 5">BS001</strain>
    </source>
</reference>
<dbReference type="GeneID" id="55531397"/>
<keyword evidence="2" id="KW-0812">Transmembrane</keyword>
<feature type="transmembrane region" description="Helical" evidence="2">
    <location>
        <begin position="131"/>
        <end position="148"/>
    </location>
</feature>
<feature type="region of interest" description="Disordered" evidence="1">
    <location>
        <begin position="196"/>
        <end position="223"/>
    </location>
</feature>
<feature type="transmembrane region" description="Helical" evidence="2">
    <location>
        <begin position="21"/>
        <end position="45"/>
    </location>
</feature>
<feature type="region of interest" description="Disordered" evidence="1">
    <location>
        <begin position="462"/>
        <end position="501"/>
    </location>
</feature>